<accession>A0A5J4S610</accession>
<dbReference type="AlphaFoldDB" id="A0A5J4S610"/>
<evidence type="ECO:0000313" key="1">
    <source>
        <dbReference type="EMBL" id="KAA6340905.1"/>
    </source>
</evidence>
<protein>
    <submittedName>
        <fullName evidence="1">Uncharacterized protein</fullName>
    </submittedName>
</protein>
<comment type="caution">
    <text evidence="1">The sequence shown here is derived from an EMBL/GenBank/DDBJ whole genome shotgun (WGS) entry which is preliminary data.</text>
</comment>
<proteinExistence type="predicted"/>
<name>A0A5J4S610_9ZZZZ</name>
<reference evidence="1" key="1">
    <citation type="submission" date="2019-03" db="EMBL/GenBank/DDBJ databases">
        <title>Single cell metagenomics reveals metabolic interactions within the superorganism composed of flagellate Streblomastix strix and complex community of Bacteroidetes bacteria on its surface.</title>
        <authorList>
            <person name="Treitli S.C."/>
            <person name="Kolisko M."/>
            <person name="Husnik F."/>
            <person name="Keeling P."/>
            <person name="Hampl V."/>
        </authorList>
    </citation>
    <scope>NUCLEOTIDE SEQUENCE</scope>
    <source>
        <strain evidence="1">STM</strain>
    </source>
</reference>
<organism evidence="1">
    <name type="scientific">termite gut metagenome</name>
    <dbReference type="NCBI Taxonomy" id="433724"/>
    <lineage>
        <taxon>unclassified sequences</taxon>
        <taxon>metagenomes</taxon>
        <taxon>organismal metagenomes</taxon>
    </lineage>
</organism>
<dbReference type="EMBL" id="SNRY01000425">
    <property type="protein sequence ID" value="KAA6340905.1"/>
    <property type="molecule type" value="Genomic_DNA"/>
</dbReference>
<sequence>MIYSEEIRVSYYTSLKIYCFENIQVPIVEIPAGFTLQNINYVLKGLYLGCTSLKINPI</sequence>
<gene>
    <name evidence="1" type="ORF">EZS27_011272</name>
</gene>